<dbReference type="EMBL" id="PGGS01000010">
    <property type="protein sequence ID" value="PNH12354.1"/>
    <property type="molecule type" value="Genomic_DNA"/>
</dbReference>
<dbReference type="AlphaFoldDB" id="A0A2J8AIK9"/>
<keyword evidence="1" id="KW-1133">Transmembrane helix</keyword>
<dbReference type="InterPro" id="IPR050697">
    <property type="entry name" value="Adenylyl/Guanylyl_Cyclase_3/4"/>
</dbReference>
<sequence>MRAARTAGTGLIGGHLAAVLSSVLVVVAVAAAALAVVLLLRRGRRRDMLGRVRAPRAGPDTTLVVSDIQNSTRLWEELSVATMDSALKLHHATIRAVLAEHDGYESATEGDSFIVAFASPANACDFAAAVQRMDPVAPPEAAAAAAAGGECSARRTMDLEAAGVAEALGGLAVVSWMRYPAWFNGLFTAAFRDMSKRPGDFGLSADVVVVQPTSLPPLAAITSAGTMRDLAASPQYAFAITTSDLSGFSSLAAWSRLRSVPSEERVCVNESDPRGLLRPRTNLLMLYRPDALRALVAAGRLAEADAPDDWEELLVVLQAHAAHVAETKASGGSAAAAGFPTHGLCITADPDCGRLGDVLAAVAASVVQTDGTPQGYVYDISLPGARAAAASSLVGGVGWRHAAELLRAMLQYNAPPVPGPDGGRECTMLSSHFVSGDCLATFEWDGAWSMLGREPALVRPGVLAAAPLPGSRRVQDRRAGSTTQGQLVPCTWELCAASANHDLLYGASLADGGNVAASAAAAAQRMDPVAPPEAAAAAAVECECSARRTMDLEAAGVAEALGVLAGLGAVWKEGAPVNRAPYSVIGGKVMNRAARIAGTAAAGQVLASGAVWRAAEQDGSGGGVVGLSLGRLPLKGITAPVEVVLCTRGG</sequence>
<evidence type="ECO:0000259" key="2">
    <source>
        <dbReference type="PROSITE" id="PS50125"/>
    </source>
</evidence>
<dbReference type="Proteomes" id="UP000236333">
    <property type="component" value="Unassembled WGS sequence"/>
</dbReference>
<evidence type="ECO:0000313" key="3">
    <source>
        <dbReference type="EMBL" id="PNH12354.1"/>
    </source>
</evidence>
<dbReference type="OrthoDB" id="551218at2759"/>
<protein>
    <submittedName>
        <fullName evidence="3">Adenylate cyclase</fullName>
    </submittedName>
</protein>
<evidence type="ECO:0000313" key="4">
    <source>
        <dbReference type="Proteomes" id="UP000236333"/>
    </source>
</evidence>
<gene>
    <name evidence="3" type="ORF">TSOC_000718</name>
</gene>
<keyword evidence="4" id="KW-1185">Reference proteome</keyword>
<comment type="caution">
    <text evidence="3">The sequence shown here is derived from an EMBL/GenBank/DDBJ whole genome shotgun (WGS) entry which is preliminary data.</text>
</comment>
<dbReference type="InterPro" id="IPR029787">
    <property type="entry name" value="Nucleotide_cyclase"/>
</dbReference>
<evidence type="ECO:0000256" key="1">
    <source>
        <dbReference type="SAM" id="Phobius"/>
    </source>
</evidence>
<feature type="domain" description="Guanylate cyclase" evidence="2">
    <location>
        <begin position="62"/>
        <end position="120"/>
    </location>
</feature>
<dbReference type="SUPFAM" id="SSF55073">
    <property type="entry name" value="Nucleotide cyclase"/>
    <property type="match status" value="2"/>
</dbReference>
<feature type="transmembrane region" description="Helical" evidence="1">
    <location>
        <begin position="12"/>
        <end position="40"/>
    </location>
</feature>
<dbReference type="PANTHER" id="PTHR43081">
    <property type="entry name" value="ADENYLATE CYCLASE, TERMINAL-DIFFERENTIATION SPECIFIC-RELATED"/>
    <property type="match status" value="1"/>
</dbReference>
<reference evidence="3 4" key="1">
    <citation type="journal article" date="2017" name="Mol. Biol. Evol.">
        <title>The 4-celled Tetrabaena socialis nuclear genome reveals the essential components for genetic control of cell number at the origin of multicellularity in the volvocine lineage.</title>
        <authorList>
            <person name="Featherston J."/>
            <person name="Arakaki Y."/>
            <person name="Hanschen E.R."/>
            <person name="Ferris P.J."/>
            <person name="Michod R.E."/>
            <person name="Olson B.J.S.C."/>
            <person name="Nozaki H."/>
            <person name="Durand P.M."/>
        </authorList>
    </citation>
    <scope>NUCLEOTIDE SEQUENCE [LARGE SCALE GENOMIC DNA]</scope>
    <source>
        <strain evidence="3 4">NIES-571</strain>
    </source>
</reference>
<keyword evidence="1" id="KW-0472">Membrane</keyword>
<dbReference type="PANTHER" id="PTHR43081:SF1">
    <property type="entry name" value="ADENYLATE CYCLASE, TERMINAL-DIFFERENTIATION SPECIFIC"/>
    <property type="match status" value="1"/>
</dbReference>
<accession>A0A2J8AIK9</accession>
<name>A0A2J8AIK9_9CHLO</name>
<dbReference type="InterPro" id="IPR001054">
    <property type="entry name" value="A/G_cyclase"/>
</dbReference>
<proteinExistence type="predicted"/>
<dbReference type="Gene3D" id="3.30.70.1230">
    <property type="entry name" value="Nucleotide cyclase"/>
    <property type="match status" value="2"/>
</dbReference>
<dbReference type="Pfam" id="PF00211">
    <property type="entry name" value="Guanylate_cyc"/>
    <property type="match status" value="1"/>
</dbReference>
<keyword evidence="1" id="KW-0812">Transmembrane</keyword>
<dbReference type="GO" id="GO:0009190">
    <property type="term" value="P:cyclic nucleotide biosynthetic process"/>
    <property type="evidence" value="ECO:0007669"/>
    <property type="project" value="InterPro"/>
</dbReference>
<dbReference type="PROSITE" id="PS50125">
    <property type="entry name" value="GUANYLATE_CYCLASE_2"/>
    <property type="match status" value="1"/>
</dbReference>
<organism evidence="3 4">
    <name type="scientific">Tetrabaena socialis</name>
    <dbReference type="NCBI Taxonomy" id="47790"/>
    <lineage>
        <taxon>Eukaryota</taxon>
        <taxon>Viridiplantae</taxon>
        <taxon>Chlorophyta</taxon>
        <taxon>core chlorophytes</taxon>
        <taxon>Chlorophyceae</taxon>
        <taxon>CS clade</taxon>
        <taxon>Chlamydomonadales</taxon>
        <taxon>Tetrabaenaceae</taxon>
        <taxon>Tetrabaena</taxon>
    </lineage>
</organism>
<dbReference type="GO" id="GO:0035556">
    <property type="term" value="P:intracellular signal transduction"/>
    <property type="evidence" value="ECO:0007669"/>
    <property type="project" value="InterPro"/>
</dbReference>